<dbReference type="InterPro" id="IPR012373">
    <property type="entry name" value="Ferrdict_sens_TM"/>
</dbReference>
<feature type="transmembrane region" description="Helical" evidence="1">
    <location>
        <begin position="51"/>
        <end position="70"/>
    </location>
</feature>
<dbReference type="InterPro" id="IPR006860">
    <property type="entry name" value="FecR"/>
</dbReference>
<keyword evidence="5" id="KW-1185">Reference proteome</keyword>
<accession>A0ABP8QUS5</accession>
<comment type="caution">
    <text evidence="4">The sequence shown here is derived from an EMBL/GenBank/DDBJ whole genome shotgun (WGS) entry which is preliminary data.</text>
</comment>
<organism evidence="4 5">
    <name type="scientific">Sphingobacterium thermophilum</name>
    <dbReference type="NCBI Taxonomy" id="768534"/>
    <lineage>
        <taxon>Bacteria</taxon>
        <taxon>Pseudomonadati</taxon>
        <taxon>Bacteroidota</taxon>
        <taxon>Sphingobacteriia</taxon>
        <taxon>Sphingobacteriales</taxon>
        <taxon>Sphingobacteriaceae</taxon>
        <taxon>Sphingobacterium</taxon>
    </lineage>
</organism>
<name>A0ABP8QUS5_9SPHI</name>
<dbReference type="Gene3D" id="3.55.50.30">
    <property type="match status" value="1"/>
</dbReference>
<dbReference type="EMBL" id="BAABGR010000004">
    <property type="protein sequence ID" value="GAA4510820.1"/>
    <property type="molecule type" value="Genomic_DNA"/>
</dbReference>
<dbReference type="Proteomes" id="UP001500394">
    <property type="component" value="Unassembled WGS sequence"/>
</dbReference>
<reference evidence="5" key="1">
    <citation type="journal article" date="2019" name="Int. J. Syst. Evol. Microbiol.">
        <title>The Global Catalogue of Microorganisms (GCM) 10K type strain sequencing project: providing services to taxonomists for standard genome sequencing and annotation.</title>
        <authorList>
            <consortium name="The Broad Institute Genomics Platform"/>
            <consortium name="The Broad Institute Genome Sequencing Center for Infectious Disease"/>
            <person name="Wu L."/>
            <person name="Ma J."/>
        </authorList>
    </citation>
    <scope>NUCLEOTIDE SEQUENCE [LARGE SCALE GENOMIC DNA]</scope>
    <source>
        <strain evidence="5">JCM 17858</strain>
    </source>
</reference>
<keyword evidence="1" id="KW-0812">Transmembrane</keyword>
<evidence type="ECO:0000313" key="4">
    <source>
        <dbReference type="EMBL" id="GAA4510820.1"/>
    </source>
</evidence>
<dbReference type="Pfam" id="PF04773">
    <property type="entry name" value="FecR"/>
    <property type="match status" value="1"/>
</dbReference>
<proteinExistence type="predicted"/>
<evidence type="ECO:0000256" key="1">
    <source>
        <dbReference type="SAM" id="Phobius"/>
    </source>
</evidence>
<sequence length="351" mass="40821">MLYIEKANVKKTEEPIHNLFHDKKQQLDKQEKDNLFAQIVKSGRRRRIVRWSKTFAILVLCSLSGLWLYYQSNIMKESPSLSVVEVSEKHKELVRGKEETTILSADARGNAWEIYKEGWQQMANLDSIHIDAIDTREAEYTTIYVPYGSRKEIIMSDGSKVWLNAGSLFTFRNNMLQHDRETYLDGEGYFDIATNGKPFTIHTFNSEVKVLGTSFNLSSYEEDKMTSLDLITGKVRFSSRQNKFKAVDMEAGQRISYDETKNVVTLDRNSKGNDIMWTKKQLVLDNSTLPYLISRLEKIYNVEIVFKKKIKDDEPYSGRLNLDVDVVTALKSIYEFRNYEIRLEGRRVVIQ</sequence>
<dbReference type="Gene3D" id="2.60.120.1440">
    <property type="match status" value="1"/>
</dbReference>
<keyword evidence="1" id="KW-1133">Transmembrane helix</keyword>
<evidence type="ECO:0000259" key="3">
    <source>
        <dbReference type="Pfam" id="PF16344"/>
    </source>
</evidence>
<evidence type="ECO:0000313" key="5">
    <source>
        <dbReference type="Proteomes" id="UP001500394"/>
    </source>
</evidence>
<protein>
    <recommendedName>
        <fullName evidence="6">Fec operon regulator FecR</fullName>
    </recommendedName>
</protein>
<dbReference type="PANTHER" id="PTHR30273">
    <property type="entry name" value="PERIPLASMIC SIGNAL SENSOR AND SIGMA FACTOR ACTIVATOR FECR-RELATED"/>
    <property type="match status" value="1"/>
</dbReference>
<evidence type="ECO:0000259" key="2">
    <source>
        <dbReference type="Pfam" id="PF04773"/>
    </source>
</evidence>
<evidence type="ECO:0008006" key="6">
    <source>
        <dbReference type="Google" id="ProtNLM"/>
    </source>
</evidence>
<dbReference type="Pfam" id="PF16344">
    <property type="entry name" value="FecR_C"/>
    <property type="match status" value="1"/>
</dbReference>
<dbReference type="PANTHER" id="PTHR30273:SF2">
    <property type="entry name" value="PROTEIN FECR"/>
    <property type="match status" value="1"/>
</dbReference>
<dbReference type="InterPro" id="IPR032508">
    <property type="entry name" value="FecR_C"/>
</dbReference>
<feature type="domain" description="Protein FecR C-terminal" evidence="3">
    <location>
        <begin position="282"/>
        <end position="350"/>
    </location>
</feature>
<gene>
    <name evidence="4" type="ORF">GCM10023173_02750</name>
</gene>
<keyword evidence="1" id="KW-0472">Membrane</keyword>
<feature type="domain" description="FecR protein" evidence="2">
    <location>
        <begin position="143"/>
        <end position="236"/>
    </location>
</feature>